<dbReference type="PANTHER" id="PTHR47191">
    <property type="entry name" value="OS05G0170800 PROTEIN"/>
    <property type="match status" value="1"/>
</dbReference>
<dbReference type="Pfam" id="PF04379">
    <property type="entry name" value="DUF525"/>
    <property type="match status" value="1"/>
</dbReference>
<dbReference type="Gene3D" id="2.60.40.1470">
    <property type="entry name" value="ApaG domain"/>
    <property type="match status" value="1"/>
</dbReference>
<dbReference type="InterPro" id="IPR036767">
    <property type="entry name" value="ApaG_sf"/>
</dbReference>
<evidence type="ECO:0000313" key="3">
    <source>
        <dbReference type="Proteomes" id="UP000185192"/>
    </source>
</evidence>
<reference evidence="3" key="1">
    <citation type="submission" date="2016-11" db="EMBL/GenBank/DDBJ databases">
        <authorList>
            <person name="Varghese N."/>
            <person name="Submissions S."/>
        </authorList>
    </citation>
    <scope>NUCLEOTIDE SEQUENCE [LARGE SCALE GENOMIC DNA]</scope>
    <source>
        <strain evidence="3">DSM 22363</strain>
    </source>
</reference>
<dbReference type="Proteomes" id="UP000185192">
    <property type="component" value="Unassembled WGS sequence"/>
</dbReference>
<dbReference type="InterPro" id="IPR007474">
    <property type="entry name" value="ApaG_domain"/>
</dbReference>
<feature type="domain" description="ApaG" evidence="1">
    <location>
        <begin position="8"/>
        <end position="132"/>
    </location>
</feature>
<organism evidence="2 3">
    <name type="scientific">Parasphingorhabdus marina DSM 22363</name>
    <dbReference type="NCBI Taxonomy" id="1123272"/>
    <lineage>
        <taxon>Bacteria</taxon>
        <taxon>Pseudomonadati</taxon>
        <taxon>Pseudomonadota</taxon>
        <taxon>Alphaproteobacteria</taxon>
        <taxon>Sphingomonadales</taxon>
        <taxon>Sphingomonadaceae</taxon>
        <taxon>Parasphingorhabdus</taxon>
    </lineage>
</organism>
<accession>A0A1N6G5F2</accession>
<dbReference type="PROSITE" id="PS51087">
    <property type="entry name" value="APAG"/>
    <property type="match status" value="1"/>
</dbReference>
<dbReference type="SUPFAM" id="SSF110069">
    <property type="entry name" value="ApaG-like"/>
    <property type="match status" value="1"/>
</dbReference>
<proteinExistence type="predicted"/>
<dbReference type="InterPro" id="IPR050718">
    <property type="entry name" value="ApaG-like"/>
</dbReference>
<evidence type="ECO:0000313" key="2">
    <source>
        <dbReference type="EMBL" id="SIO02748.1"/>
    </source>
</evidence>
<dbReference type="NCBIfam" id="NF003967">
    <property type="entry name" value="PRK05461.1"/>
    <property type="match status" value="1"/>
</dbReference>
<keyword evidence="3" id="KW-1185">Reference proteome</keyword>
<sequence length="132" mass="14753">MDSFFPYSETTEGITIRVSVTFLPEQSDIDGLRWFWAYHIRIENHGDTAVQLLTRHWRISDGHGGLHKVDGEGVIGEQPIIQPGKSHDYVSGCPLNTPHGAMEGHFMFNGAAPEPFAVRIPQFPLNMPTVEP</sequence>
<gene>
    <name evidence="2" type="ORF">SAMN02745824_2685</name>
</gene>
<dbReference type="RefSeq" id="WP_074205674.1">
    <property type="nucleotide sequence ID" value="NZ_FSQW01000002.1"/>
</dbReference>
<dbReference type="AlphaFoldDB" id="A0A1N6G5F2"/>
<dbReference type="PANTHER" id="PTHR47191:SF2">
    <property type="entry name" value="OS05G0170800 PROTEIN"/>
    <property type="match status" value="1"/>
</dbReference>
<dbReference type="OrthoDB" id="9795226at2"/>
<evidence type="ECO:0000259" key="1">
    <source>
        <dbReference type="PROSITE" id="PS51087"/>
    </source>
</evidence>
<protein>
    <submittedName>
        <fullName evidence="2">ApaG protein</fullName>
    </submittedName>
</protein>
<dbReference type="STRING" id="1123272.SAMN02745824_2685"/>
<name>A0A1N6G5F2_9SPHN</name>
<dbReference type="EMBL" id="FSQW01000002">
    <property type="protein sequence ID" value="SIO02748.1"/>
    <property type="molecule type" value="Genomic_DNA"/>
</dbReference>